<feature type="compositionally biased region" description="Polar residues" evidence="2">
    <location>
        <begin position="168"/>
        <end position="183"/>
    </location>
</feature>
<feature type="compositionally biased region" description="Basic and acidic residues" evidence="2">
    <location>
        <begin position="195"/>
        <end position="215"/>
    </location>
</feature>
<gene>
    <name evidence="3" type="ORF">NADFUDRAFT_83893</name>
</gene>
<protein>
    <recommendedName>
        <fullName evidence="5">Programmed cell death protein 2 C-terminal domain-containing protein</fullName>
    </recommendedName>
</protein>
<evidence type="ECO:0000313" key="3">
    <source>
        <dbReference type="EMBL" id="ODQ64419.1"/>
    </source>
</evidence>
<keyword evidence="1" id="KW-0175">Coiled coil</keyword>
<name>A0A1E3PG90_9ASCO</name>
<evidence type="ECO:0008006" key="5">
    <source>
        <dbReference type="Google" id="ProtNLM"/>
    </source>
</evidence>
<dbReference type="STRING" id="857566.A0A1E3PG90"/>
<dbReference type="EMBL" id="KV454412">
    <property type="protein sequence ID" value="ODQ64419.1"/>
    <property type="molecule type" value="Genomic_DNA"/>
</dbReference>
<keyword evidence="4" id="KW-1185">Reference proteome</keyword>
<feature type="coiled-coil region" evidence="1">
    <location>
        <begin position="110"/>
        <end position="150"/>
    </location>
</feature>
<dbReference type="AlphaFoldDB" id="A0A1E3PG90"/>
<sequence>MSDSESDCFDDEEVTQVGLGYIHAPITARAKPTVYNSKLGGTPVWFHEDSKPSLDLIHCKICSKLMAQLLQVYVPLDLEDKYYDRVMYLFACKDATCSRREGSIRVIRGIHRNEEKEKQEKQAAAEAEEEERLIQEAKEKKRQLKKEQLANVGTSVFGATNDAGATNPFASGSSNPFESSANPFANGAINPFSSKKAEGEEKKMKNKEEKKEENKITPATYLHAATGALENPPTQIKTSQPWPKDLDLPSYPGYFVDVEEEVLRPLKEHDLPADLKDRIEFMDEEEEADMVESAKQQKEKANGSKKRNTATEDNMASLGESYGMDKG</sequence>
<feature type="region of interest" description="Disordered" evidence="2">
    <location>
        <begin position="167"/>
        <end position="218"/>
    </location>
</feature>
<organism evidence="3 4">
    <name type="scientific">Nadsonia fulvescens var. elongata DSM 6958</name>
    <dbReference type="NCBI Taxonomy" id="857566"/>
    <lineage>
        <taxon>Eukaryota</taxon>
        <taxon>Fungi</taxon>
        <taxon>Dikarya</taxon>
        <taxon>Ascomycota</taxon>
        <taxon>Saccharomycotina</taxon>
        <taxon>Dipodascomycetes</taxon>
        <taxon>Dipodascales</taxon>
        <taxon>Dipodascales incertae sedis</taxon>
        <taxon>Nadsonia</taxon>
    </lineage>
</organism>
<accession>A0A1E3PG90</accession>
<evidence type="ECO:0000256" key="1">
    <source>
        <dbReference type="SAM" id="Coils"/>
    </source>
</evidence>
<evidence type="ECO:0000313" key="4">
    <source>
        <dbReference type="Proteomes" id="UP000095009"/>
    </source>
</evidence>
<dbReference type="OrthoDB" id="443682at2759"/>
<dbReference type="Proteomes" id="UP000095009">
    <property type="component" value="Unassembled WGS sequence"/>
</dbReference>
<reference evidence="3 4" key="1">
    <citation type="journal article" date="2016" name="Proc. Natl. Acad. Sci. U.S.A.">
        <title>Comparative genomics of biotechnologically important yeasts.</title>
        <authorList>
            <person name="Riley R."/>
            <person name="Haridas S."/>
            <person name="Wolfe K.H."/>
            <person name="Lopes M.R."/>
            <person name="Hittinger C.T."/>
            <person name="Goeker M."/>
            <person name="Salamov A.A."/>
            <person name="Wisecaver J.H."/>
            <person name="Long T.M."/>
            <person name="Calvey C.H."/>
            <person name="Aerts A.L."/>
            <person name="Barry K.W."/>
            <person name="Choi C."/>
            <person name="Clum A."/>
            <person name="Coughlan A.Y."/>
            <person name="Deshpande S."/>
            <person name="Douglass A.P."/>
            <person name="Hanson S.J."/>
            <person name="Klenk H.-P."/>
            <person name="LaButti K.M."/>
            <person name="Lapidus A."/>
            <person name="Lindquist E.A."/>
            <person name="Lipzen A.M."/>
            <person name="Meier-Kolthoff J.P."/>
            <person name="Ohm R.A."/>
            <person name="Otillar R.P."/>
            <person name="Pangilinan J.L."/>
            <person name="Peng Y."/>
            <person name="Rokas A."/>
            <person name="Rosa C.A."/>
            <person name="Scheuner C."/>
            <person name="Sibirny A.A."/>
            <person name="Slot J.C."/>
            <person name="Stielow J.B."/>
            <person name="Sun H."/>
            <person name="Kurtzman C.P."/>
            <person name="Blackwell M."/>
            <person name="Grigoriev I.V."/>
            <person name="Jeffries T.W."/>
        </authorList>
    </citation>
    <scope>NUCLEOTIDE SEQUENCE [LARGE SCALE GENOMIC DNA]</scope>
    <source>
        <strain evidence="3 4">DSM 6958</strain>
    </source>
</reference>
<dbReference type="PANTHER" id="PTHR47524">
    <property type="entry name" value="20S RRNA ACCUMULATION PROTEIN 4"/>
    <property type="match status" value="1"/>
</dbReference>
<feature type="non-terminal residue" evidence="3">
    <location>
        <position position="327"/>
    </location>
</feature>
<evidence type="ECO:0000256" key="2">
    <source>
        <dbReference type="SAM" id="MobiDB-lite"/>
    </source>
</evidence>
<feature type="region of interest" description="Disordered" evidence="2">
    <location>
        <begin position="283"/>
        <end position="327"/>
    </location>
</feature>
<dbReference type="GO" id="GO:0030490">
    <property type="term" value="P:maturation of SSU-rRNA"/>
    <property type="evidence" value="ECO:0007669"/>
    <property type="project" value="TreeGrafter"/>
</dbReference>
<dbReference type="PANTHER" id="PTHR47524:SF1">
    <property type="entry name" value="20S RRNA ACCUMULATION PROTEIN 4"/>
    <property type="match status" value="1"/>
</dbReference>
<proteinExistence type="predicted"/>